<dbReference type="PANTHER" id="PTHR34580:SF9">
    <property type="entry name" value="SLL5097 PROTEIN"/>
    <property type="match status" value="1"/>
</dbReference>
<dbReference type="Gene3D" id="1.10.10.10">
    <property type="entry name" value="Winged helix-like DNA-binding domain superfamily/Winged helix DNA-binding domain"/>
    <property type="match status" value="1"/>
</dbReference>
<dbReference type="Proteomes" id="UP000248806">
    <property type="component" value="Unassembled WGS sequence"/>
</dbReference>
<protein>
    <submittedName>
        <fullName evidence="4">Putative DNA-binding transcriptional regulator YafY</fullName>
    </submittedName>
</protein>
<dbReference type="PIRSF" id="PIRSF016838">
    <property type="entry name" value="PafC"/>
    <property type="match status" value="1"/>
</dbReference>
<dbReference type="InterPro" id="IPR036388">
    <property type="entry name" value="WH-like_DNA-bd_sf"/>
</dbReference>
<dbReference type="GO" id="GO:0003677">
    <property type="term" value="F:DNA binding"/>
    <property type="evidence" value="ECO:0007669"/>
    <property type="project" value="UniProtKB-KW"/>
</dbReference>
<sequence length="309" mass="35381">MNRVDRLTAILLYLQGGKRTANEIAQRFEISRRTVLRDIQALSEMGIPIVADLGATGGYSLMPDYTLAPLALRLNEALLLRIALASLSQMDGTPFKQDRASLLAKVEALFPRRNSEELDSLVQVMSLELPERPYATPFLEQLLESAREERWLEVTYRSVRGVSQQTILPVQVSVSAGLWYCKAYSCERQELRHYRVDRFLEVRLAEVAPEVDREKLTRIYRDPSFPEVRIQLTSSGVLRLERNPYLSAQVQRLENGEGLLITRLNPKEYDWLIRVLLLLGTDAQVIEPDTLRQQVARAAEEIVRHHSQK</sequence>
<dbReference type="SUPFAM" id="SSF46785">
    <property type="entry name" value="Winged helix' DNA-binding domain"/>
    <property type="match status" value="1"/>
</dbReference>
<feature type="domain" description="Helix-turn-helix type 11" evidence="1">
    <location>
        <begin position="6"/>
        <end position="59"/>
    </location>
</feature>
<evidence type="ECO:0000313" key="4">
    <source>
        <dbReference type="EMBL" id="PZW32780.1"/>
    </source>
</evidence>
<dbReference type="EMBL" id="QKUF01000004">
    <property type="protein sequence ID" value="PZW32780.1"/>
    <property type="molecule type" value="Genomic_DNA"/>
</dbReference>
<dbReference type="InterPro" id="IPR057727">
    <property type="entry name" value="WCX_dom"/>
</dbReference>
<accession>A0A326U9S2</accession>
<dbReference type="Pfam" id="PF13280">
    <property type="entry name" value="WYL"/>
    <property type="match status" value="1"/>
</dbReference>
<feature type="domain" description="WCX" evidence="3">
    <location>
        <begin position="227"/>
        <end position="302"/>
    </location>
</feature>
<feature type="domain" description="WYL" evidence="2">
    <location>
        <begin position="138"/>
        <end position="203"/>
    </location>
</feature>
<dbReference type="InterPro" id="IPR036390">
    <property type="entry name" value="WH_DNA-bd_sf"/>
</dbReference>
<gene>
    <name evidence="4" type="ORF">EI42_01872</name>
</gene>
<dbReference type="RefSeq" id="WP_111321129.1">
    <property type="nucleotide sequence ID" value="NZ_BIFX01000002.1"/>
</dbReference>
<evidence type="ECO:0000259" key="1">
    <source>
        <dbReference type="Pfam" id="PF08279"/>
    </source>
</evidence>
<evidence type="ECO:0000259" key="2">
    <source>
        <dbReference type="Pfam" id="PF13280"/>
    </source>
</evidence>
<organism evidence="4 5">
    <name type="scientific">Thermosporothrix hazakensis</name>
    <dbReference type="NCBI Taxonomy" id="644383"/>
    <lineage>
        <taxon>Bacteria</taxon>
        <taxon>Bacillati</taxon>
        <taxon>Chloroflexota</taxon>
        <taxon>Ktedonobacteria</taxon>
        <taxon>Ktedonobacterales</taxon>
        <taxon>Thermosporotrichaceae</taxon>
        <taxon>Thermosporothrix</taxon>
    </lineage>
</organism>
<evidence type="ECO:0000259" key="3">
    <source>
        <dbReference type="Pfam" id="PF25583"/>
    </source>
</evidence>
<dbReference type="PANTHER" id="PTHR34580">
    <property type="match status" value="1"/>
</dbReference>
<reference evidence="4 5" key="1">
    <citation type="submission" date="2018-06" db="EMBL/GenBank/DDBJ databases">
        <title>Genomic Encyclopedia of Archaeal and Bacterial Type Strains, Phase II (KMG-II): from individual species to whole genera.</title>
        <authorList>
            <person name="Goeker M."/>
        </authorList>
    </citation>
    <scope>NUCLEOTIDE SEQUENCE [LARGE SCALE GENOMIC DNA]</scope>
    <source>
        <strain evidence="4 5">ATCC BAA-1881</strain>
    </source>
</reference>
<evidence type="ECO:0000313" key="5">
    <source>
        <dbReference type="Proteomes" id="UP000248806"/>
    </source>
</evidence>
<dbReference type="AlphaFoldDB" id="A0A326U9S2"/>
<keyword evidence="4" id="KW-0238">DNA-binding</keyword>
<keyword evidence="5" id="KW-1185">Reference proteome</keyword>
<dbReference type="InterPro" id="IPR026881">
    <property type="entry name" value="WYL_dom"/>
</dbReference>
<dbReference type="OrthoDB" id="9815009at2"/>
<comment type="caution">
    <text evidence="4">The sequence shown here is derived from an EMBL/GenBank/DDBJ whole genome shotgun (WGS) entry which is preliminary data.</text>
</comment>
<name>A0A326U9S2_THEHA</name>
<dbReference type="InterPro" id="IPR013196">
    <property type="entry name" value="HTH_11"/>
</dbReference>
<dbReference type="Pfam" id="PF08279">
    <property type="entry name" value="HTH_11"/>
    <property type="match status" value="1"/>
</dbReference>
<dbReference type="PROSITE" id="PS52050">
    <property type="entry name" value="WYL"/>
    <property type="match status" value="1"/>
</dbReference>
<proteinExistence type="predicted"/>
<dbReference type="InterPro" id="IPR051534">
    <property type="entry name" value="CBASS_pafABC_assoc_protein"/>
</dbReference>
<dbReference type="InterPro" id="IPR028349">
    <property type="entry name" value="PafC-like"/>
</dbReference>
<dbReference type="Pfam" id="PF25583">
    <property type="entry name" value="WCX"/>
    <property type="match status" value="1"/>
</dbReference>